<name>A0A2T0XGV1_9BURK</name>
<evidence type="ECO:0000256" key="7">
    <source>
        <dbReference type="ARBA" id="ARBA00023136"/>
    </source>
</evidence>
<evidence type="ECO:0000259" key="11">
    <source>
        <dbReference type="PROSITE" id="PS51779"/>
    </source>
</evidence>
<evidence type="ECO:0000256" key="2">
    <source>
        <dbReference type="ARBA" id="ARBA00009055"/>
    </source>
</evidence>
<dbReference type="EMBL" id="PVTV01000013">
    <property type="protein sequence ID" value="PRY98110.1"/>
    <property type="molecule type" value="Genomic_DNA"/>
</dbReference>
<accession>A0A2T0XGV1</accession>
<evidence type="ECO:0000313" key="12">
    <source>
        <dbReference type="EMBL" id="PRY98110.1"/>
    </source>
</evidence>
<evidence type="ECO:0000256" key="9">
    <source>
        <dbReference type="SAM" id="MobiDB-lite"/>
    </source>
</evidence>
<dbReference type="InterPro" id="IPR013686">
    <property type="entry name" value="Polypept-transport_assoc_ShlB"/>
</dbReference>
<evidence type="ECO:0000256" key="8">
    <source>
        <dbReference type="ARBA" id="ARBA00023237"/>
    </source>
</evidence>
<keyword evidence="6" id="KW-0653">Protein transport</keyword>
<feature type="compositionally biased region" description="Low complexity" evidence="9">
    <location>
        <begin position="46"/>
        <end position="59"/>
    </location>
</feature>
<comment type="subcellular location">
    <subcellularLocation>
        <location evidence="1">Cell outer membrane</location>
    </subcellularLocation>
</comment>
<evidence type="ECO:0000256" key="6">
    <source>
        <dbReference type="ARBA" id="ARBA00022927"/>
    </source>
</evidence>
<dbReference type="PANTHER" id="PTHR34597:SF1">
    <property type="entry name" value="HEME_HEMOPEXIN TRANSPORTER PROTEIN HUXB"/>
    <property type="match status" value="1"/>
</dbReference>
<keyword evidence="3" id="KW-0813">Transport</keyword>
<dbReference type="GO" id="GO:0009279">
    <property type="term" value="C:cell outer membrane"/>
    <property type="evidence" value="ECO:0007669"/>
    <property type="project" value="UniProtKB-SubCell"/>
</dbReference>
<evidence type="ECO:0000256" key="3">
    <source>
        <dbReference type="ARBA" id="ARBA00022448"/>
    </source>
</evidence>
<keyword evidence="4" id="KW-1134">Transmembrane beta strand</keyword>
<comment type="caution">
    <text evidence="12">The sequence shown here is derived from an EMBL/GenBank/DDBJ whole genome shotgun (WGS) entry which is preliminary data.</text>
</comment>
<proteinExistence type="inferred from homology"/>
<reference evidence="12 13" key="1">
    <citation type="submission" date="2018-03" db="EMBL/GenBank/DDBJ databases">
        <title>Genomic Encyclopedia of Type Strains, Phase III (KMG-III): the genomes of soil and plant-associated and newly described type strains.</title>
        <authorList>
            <person name="Whitman W."/>
        </authorList>
    </citation>
    <scope>NUCLEOTIDE SEQUENCE [LARGE SCALE GENOMIC DNA]</scope>
    <source>
        <strain evidence="12 13">MWH-P2sevCIIIb</strain>
    </source>
</reference>
<dbReference type="Proteomes" id="UP000238308">
    <property type="component" value="Unassembled WGS sequence"/>
</dbReference>
<evidence type="ECO:0000313" key="13">
    <source>
        <dbReference type="Proteomes" id="UP000238308"/>
    </source>
</evidence>
<evidence type="ECO:0000256" key="5">
    <source>
        <dbReference type="ARBA" id="ARBA00022692"/>
    </source>
</evidence>
<dbReference type="OrthoDB" id="572300at2"/>
<dbReference type="InterPro" id="IPR005565">
    <property type="entry name" value="Hemolysn_activator_HlyB_C"/>
</dbReference>
<dbReference type="Gene3D" id="2.40.160.50">
    <property type="entry name" value="membrane protein fhac: a member of the omp85/tpsb transporter family"/>
    <property type="match status" value="1"/>
</dbReference>
<keyword evidence="10" id="KW-0732">Signal</keyword>
<keyword evidence="13" id="KW-1185">Reference proteome</keyword>
<dbReference type="Gene3D" id="3.10.20.310">
    <property type="entry name" value="membrane protein fhac"/>
    <property type="match status" value="1"/>
</dbReference>
<evidence type="ECO:0000256" key="10">
    <source>
        <dbReference type="SAM" id="SignalP"/>
    </source>
</evidence>
<dbReference type="RefSeq" id="WP_106227666.1">
    <property type="nucleotide sequence ID" value="NZ_PVTV01000013.1"/>
</dbReference>
<dbReference type="PROSITE" id="PS51779">
    <property type="entry name" value="POTRA"/>
    <property type="match status" value="1"/>
</dbReference>
<feature type="signal peptide" evidence="10">
    <location>
        <begin position="1"/>
        <end position="32"/>
    </location>
</feature>
<keyword evidence="7" id="KW-0472">Membrane</keyword>
<feature type="region of interest" description="Disordered" evidence="9">
    <location>
        <begin position="46"/>
        <end position="72"/>
    </location>
</feature>
<dbReference type="PANTHER" id="PTHR34597">
    <property type="entry name" value="SLR1661 PROTEIN"/>
    <property type="match status" value="1"/>
</dbReference>
<dbReference type="Pfam" id="PF03865">
    <property type="entry name" value="ShlB"/>
    <property type="match status" value="1"/>
</dbReference>
<dbReference type="InterPro" id="IPR051544">
    <property type="entry name" value="TPS_OM_transporter"/>
</dbReference>
<dbReference type="AlphaFoldDB" id="A0A2T0XGV1"/>
<keyword evidence="5" id="KW-0812">Transmembrane</keyword>
<dbReference type="GO" id="GO:0046819">
    <property type="term" value="P:protein secretion by the type V secretion system"/>
    <property type="evidence" value="ECO:0007669"/>
    <property type="project" value="TreeGrafter"/>
</dbReference>
<comment type="similarity">
    <text evidence="2">Belongs to the TPS (TC 1.B.20) family.</text>
</comment>
<evidence type="ECO:0000256" key="4">
    <source>
        <dbReference type="ARBA" id="ARBA00022452"/>
    </source>
</evidence>
<protein>
    <submittedName>
        <fullName evidence="12">Hemolysin activation/secretion protein</fullName>
    </submittedName>
</protein>
<feature type="chain" id="PRO_5015405347" evidence="10">
    <location>
        <begin position="33"/>
        <end position="576"/>
    </location>
</feature>
<feature type="domain" description="POTRA" evidence="11">
    <location>
        <begin position="73"/>
        <end position="147"/>
    </location>
</feature>
<dbReference type="InterPro" id="IPR034746">
    <property type="entry name" value="POTRA"/>
</dbReference>
<dbReference type="GO" id="GO:0008320">
    <property type="term" value="F:protein transmembrane transporter activity"/>
    <property type="evidence" value="ECO:0007669"/>
    <property type="project" value="TreeGrafter"/>
</dbReference>
<gene>
    <name evidence="12" type="ORF">BCM14_1827</name>
</gene>
<sequence length="576" mass="61894">MSINFLGARPLSYSFVATAWVTGLFVSSAGHAQDAGALQRELQLQLQRSAPQAPVQPQKPVAPTPPKPDEQKQEVKGYKFQGNTLLTNEQLQEAVKQWANTQIRFSELQDVTAALRNLYAKNGRVAQANIPPQEIQDGVILINIVEGKLGAVIVEPSQEGQALRTQPDHVQGYFKRSDEGKEYIDTRPLNRSLLLINELPGVKATGGFEAGSTAGESNFRVKLDDGPLFAGQASISNAGSGSTGVTQVLANLSVNNPLGYGDQVTIDAIQTLGSLYGQLGYSFPVGHDGWRLGVQANALTYETLADWSATQSQGIADTVGMNASYALLREPGNTMNARFKIENRGYSNSQAHANISNYQITAYSAALDGSFADTTQSLISYSLTGVLGNLVMNNAAQAAQDAAGPGTAGIYKKLSFTLSRTETLAWLPSTTWLMSLNGQIASANLNSSEQTYLGGSYAVRAYPGGQGGGSQGGIFTNELQHRLNENWQLGAFLDVGLVQQYVNLYDSWQGLTNAGNVYFLAAMGPIVKFEYEKLQVSATLALRLGNNPLYNSSGEQLNADNAYKMVQAWVKASYAF</sequence>
<dbReference type="Pfam" id="PF08479">
    <property type="entry name" value="POTRA_2"/>
    <property type="match status" value="1"/>
</dbReference>
<keyword evidence="8" id="KW-0998">Cell outer membrane</keyword>
<dbReference type="GO" id="GO:0098046">
    <property type="term" value="C:type V protein secretion system complex"/>
    <property type="evidence" value="ECO:0007669"/>
    <property type="project" value="TreeGrafter"/>
</dbReference>
<evidence type="ECO:0000256" key="1">
    <source>
        <dbReference type="ARBA" id="ARBA00004442"/>
    </source>
</evidence>
<organism evidence="12 13">
    <name type="scientific">Jezberella montanilacus</name>
    <dbReference type="NCBI Taxonomy" id="323426"/>
    <lineage>
        <taxon>Bacteria</taxon>
        <taxon>Pseudomonadati</taxon>
        <taxon>Pseudomonadota</taxon>
        <taxon>Betaproteobacteria</taxon>
        <taxon>Burkholderiales</taxon>
        <taxon>Alcaligenaceae</taxon>
        <taxon>Jezberella</taxon>
    </lineage>
</organism>